<feature type="region of interest" description="Disordered" evidence="1">
    <location>
        <begin position="157"/>
        <end position="176"/>
    </location>
</feature>
<name>A0A8K0UXH5_9AGAR</name>
<evidence type="ECO:0000256" key="1">
    <source>
        <dbReference type="SAM" id="MobiDB-lite"/>
    </source>
</evidence>
<feature type="region of interest" description="Disordered" evidence="1">
    <location>
        <begin position="200"/>
        <end position="252"/>
    </location>
</feature>
<dbReference type="OrthoDB" id="68090at2759"/>
<keyword evidence="3" id="KW-1185">Reference proteome</keyword>
<feature type="compositionally biased region" description="Acidic residues" evidence="1">
    <location>
        <begin position="207"/>
        <end position="231"/>
    </location>
</feature>
<dbReference type="EMBL" id="JAEVFJ010000003">
    <property type="protein sequence ID" value="KAH8106101.1"/>
    <property type="molecule type" value="Genomic_DNA"/>
</dbReference>
<reference evidence="2" key="1">
    <citation type="journal article" date="2021" name="New Phytol.">
        <title>Evolutionary innovations through gain and loss of genes in the ectomycorrhizal Boletales.</title>
        <authorList>
            <person name="Wu G."/>
            <person name="Miyauchi S."/>
            <person name="Morin E."/>
            <person name="Kuo A."/>
            <person name="Drula E."/>
            <person name="Varga T."/>
            <person name="Kohler A."/>
            <person name="Feng B."/>
            <person name="Cao Y."/>
            <person name="Lipzen A."/>
            <person name="Daum C."/>
            <person name="Hundley H."/>
            <person name="Pangilinan J."/>
            <person name="Johnson J."/>
            <person name="Barry K."/>
            <person name="LaButti K."/>
            <person name="Ng V."/>
            <person name="Ahrendt S."/>
            <person name="Min B."/>
            <person name="Choi I.G."/>
            <person name="Park H."/>
            <person name="Plett J.M."/>
            <person name="Magnuson J."/>
            <person name="Spatafora J.W."/>
            <person name="Nagy L.G."/>
            <person name="Henrissat B."/>
            <person name="Grigoriev I.V."/>
            <person name="Yang Z.L."/>
            <person name="Xu J."/>
            <person name="Martin F.M."/>
        </authorList>
    </citation>
    <scope>NUCLEOTIDE SEQUENCE</scope>
    <source>
        <strain evidence="2">KKN 215</strain>
    </source>
</reference>
<comment type="caution">
    <text evidence="2">The sequence shown here is derived from an EMBL/GenBank/DDBJ whole genome shotgun (WGS) entry which is preliminary data.</text>
</comment>
<dbReference type="Proteomes" id="UP000813824">
    <property type="component" value="Unassembled WGS sequence"/>
</dbReference>
<gene>
    <name evidence="2" type="ORF">BXZ70DRAFT_416172</name>
</gene>
<organism evidence="2 3">
    <name type="scientific">Cristinia sonorae</name>
    <dbReference type="NCBI Taxonomy" id="1940300"/>
    <lineage>
        <taxon>Eukaryota</taxon>
        <taxon>Fungi</taxon>
        <taxon>Dikarya</taxon>
        <taxon>Basidiomycota</taxon>
        <taxon>Agaricomycotina</taxon>
        <taxon>Agaricomycetes</taxon>
        <taxon>Agaricomycetidae</taxon>
        <taxon>Agaricales</taxon>
        <taxon>Pleurotineae</taxon>
        <taxon>Stephanosporaceae</taxon>
        <taxon>Cristinia</taxon>
    </lineage>
</organism>
<feature type="compositionally biased region" description="Basic and acidic residues" evidence="1">
    <location>
        <begin position="157"/>
        <end position="174"/>
    </location>
</feature>
<feature type="region of interest" description="Disordered" evidence="1">
    <location>
        <begin position="98"/>
        <end position="118"/>
    </location>
</feature>
<evidence type="ECO:0000313" key="2">
    <source>
        <dbReference type="EMBL" id="KAH8106101.1"/>
    </source>
</evidence>
<evidence type="ECO:0000313" key="3">
    <source>
        <dbReference type="Proteomes" id="UP000813824"/>
    </source>
</evidence>
<protein>
    <submittedName>
        <fullName evidence="2">Uncharacterized protein</fullName>
    </submittedName>
</protein>
<accession>A0A8K0UXH5</accession>
<sequence length="270" mass="31033">MPPSPTTATRPHKSTSHTIPGFISPPKPKQRPIYDLSVAELYEKHARNKRILANPAPSTSAYVQRLSTEQTAIEARLTDLVGVERIQQMLKRTTISEDDGMKVDTPSPPQLEDDRLKAPTSRAIETKRRILNNYAPMGYKKDNSTSSFTFEEAARIEQEAHAQDERRRQEAEERKRRKGLPIKGEVLSEKERAARIWAFMNYKPSESDLEDDTDEESDEDDPASWFDDDQDDGRKGQDIIEPDEEDYSNIIRVDEARVPRSIFYEPRDDE</sequence>
<proteinExistence type="predicted"/>
<feature type="region of interest" description="Disordered" evidence="1">
    <location>
        <begin position="1"/>
        <end position="31"/>
    </location>
</feature>
<dbReference type="AlphaFoldDB" id="A0A8K0UXH5"/>